<name>A0A517NSE8_9BACT</name>
<feature type="domain" description="GIY-YIG" evidence="1">
    <location>
        <begin position="25"/>
        <end position="68"/>
    </location>
</feature>
<proteinExistence type="predicted"/>
<gene>
    <name evidence="2" type="ORF">K239x_20160</name>
</gene>
<evidence type="ECO:0000259" key="1">
    <source>
        <dbReference type="Pfam" id="PF01541"/>
    </source>
</evidence>
<sequence>MFAGQIDLEVHRNVKGESVQTYKQYIYGLIDPLQPEAVRYVGRTNDIEMRLRTHISEAQSNFTIKDVWLSFVSFSTSMSNTVRS</sequence>
<dbReference type="Proteomes" id="UP000319817">
    <property type="component" value="Chromosome"/>
</dbReference>
<evidence type="ECO:0000313" key="3">
    <source>
        <dbReference type="Proteomes" id="UP000319817"/>
    </source>
</evidence>
<reference evidence="2 3" key="1">
    <citation type="submission" date="2019-02" db="EMBL/GenBank/DDBJ databases">
        <title>Deep-cultivation of Planctomycetes and their phenomic and genomic characterization uncovers novel biology.</title>
        <authorList>
            <person name="Wiegand S."/>
            <person name="Jogler M."/>
            <person name="Boedeker C."/>
            <person name="Pinto D."/>
            <person name="Vollmers J."/>
            <person name="Rivas-Marin E."/>
            <person name="Kohn T."/>
            <person name="Peeters S.H."/>
            <person name="Heuer A."/>
            <person name="Rast P."/>
            <person name="Oberbeckmann S."/>
            <person name="Bunk B."/>
            <person name="Jeske O."/>
            <person name="Meyerdierks A."/>
            <person name="Storesund J.E."/>
            <person name="Kallscheuer N."/>
            <person name="Luecker S."/>
            <person name="Lage O.M."/>
            <person name="Pohl T."/>
            <person name="Merkel B.J."/>
            <person name="Hornburger P."/>
            <person name="Mueller R.-W."/>
            <person name="Bruemmer F."/>
            <person name="Labrenz M."/>
            <person name="Spormann A.M."/>
            <person name="Op den Camp H."/>
            <person name="Overmann J."/>
            <person name="Amann R."/>
            <person name="Jetten M.S.M."/>
            <person name="Mascher T."/>
            <person name="Medema M.H."/>
            <person name="Devos D.P."/>
            <person name="Kaster A.-K."/>
            <person name="Ovreas L."/>
            <person name="Rohde M."/>
            <person name="Galperin M.Y."/>
            <person name="Jogler C."/>
        </authorList>
    </citation>
    <scope>NUCLEOTIDE SEQUENCE [LARGE SCALE GENOMIC DNA]</scope>
    <source>
        <strain evidence="2 3">K23_9</strain>
    </source>
</reference>
<protein>
    <recommendedName>
        <fullName evidence="1">GIY-YIG domain-containing protein</fullName>
    </recommendedName>
</protein>
<dbReference type="Pfam" id="PF01541">
    <property type="entry name" value="GIY-YIG"/>
    <property type="match status" value="1"/>
</dbReference>
<evidence type="ECO:0000313" key="2">
    <source>
        <dbReference type="EMBL" id="QDT10062.1"/>
    </source>
</evidence>
<organism evidence="2 3">
    <name type="scientific">Stieleria marina</name>
    <dbReference type="NCBI Taxonomy" id="1930275"/>
    <lineage>
        <taxon>Bacteria</taxon>
        <taxon>Pseudomonadati</taxon>
        <taxon>Planctomycetota</taxon>
        <taxon>Planctomycetia</taxon>
        <taxon>Pirellulales</taxon>
        <taxon>Pirellulaceae</taxon>
        <taxon>Stieleria</taxon>
    </lineage>
</organism>
<dbReference type="InterPro" id="IPR000305">
    <property type="entry name" value="GIY-YIG_endonuc"/>
</dbReference>
<dbReference type="AlphaFoldDB" id="A0A517NSE8"/>
<keyword evidence="3" id="KW-1185">Reference proteome</keyword>
<accession>A0A517NSE8</accession>
<dbReference type="EMBL" id="CP036526">
    <property type="protein sequence ID" value="QDT10062.1"/>
    <property type="molecule type" value="Genomic_DNA"/>
</dbReference>